<organism evidence="1 2">
    <name type="scientific">Dethiosulfatibacter aminovorans DSM 17477</name>
    <dbReference type="NCBI Taxonomy" id="1121476"/>
    <lineage>
        <taxon>Bacteria</taxon>
        <taxon>Bacillati</taxon>
        <taxon>Bacillota</taxon>
        <taxon>Tissierellia</taxon>
        <taxon>Dethiosulfatibacter</taxon>
    </lineage>
</organism>
<name>A0A1M6AJQ6_9FIRM</name>
<dbReference type="AlphaFoldDB" id="A0A1M6AJQ6"/>
<dbReference type="STRING" id="1121476.SAMN02745751_00144"/>
<evidence type="ECO:0000313" key="1">
    <source>
        <dbReference type="EMBL" id="SHI36647.1"/>
    </source>
</evidence>
<keyword evidence="2" id="KW-1185">Reference proteome</keyword>
<evidence type="ECO:0000313" key="2">
    <source>
        <dbReference type="Proteomes" id="UP000184052"/>
    </source>
</evidence>
<sequence>MNMIGIHNCLINVTVPRGTIMSTKAISSWDIYNVSKLKG</sequence>
<dbReference type="Proteomes" id="UP000184052">
    <property type="component" value="Unassembled WGS sequence"/>
</dbReference>
<reference evidence="1 2" key="1">
    <citation type="submission" date="2016-11" db="EMBL/GenBank/DDBJ databases">
        <authorList>
            <person name="Jaros S."/>
            <person name="Januszkiewicz K."/>
            <person name="Wedrychowicz H."/>
        </authorList>
    </citation>
    <scope>NUCLEOTIDE SEQUENCE [LARGE SCALE GENOMIC DNA]</scope>
    <source>
        <strain evidence="1 2">DSM 17477</strain>
    </source>
</reference>
<gene>
    <name evidence="1" type="ORF">SAMN02745751_00144</name>
</gene>
<proteinExistence type="predicted"/>
<accession>A0A1M6AJQ6</accession>
<protein>
    <submittedName>
        <fullName evidence="1">Uncharacterized protein</fullName>
    </submittedName>
</protein>
<dbReference type="EMBL" id="FQZL01000004">
    <property type="protein sequence ID" value="SHI36647.1"/>
    <property type="molecule type" value="Genomic_DNA"/>
</dbReference>